<evidence type="ECO:0000256" key="1">
    <source>
        <dbReference type="SAM" id="MobiDB-lite"/>
    </source>
</evidence>
<evidence type="ECO:0000313" key="2">
    <source>
        <dbReference type="EMBL" id="KIN03365.1"/>
    </source>
</evidence>
<sequence length="144" mass="15738">MSPSTHVRFTGRLLLKRHCVQAIPLRHFSQSQRPCWPKKQSQDRESIDTESTEYSKSDTDDSAAHSEVAFDPTTRSPEEEKAQASKQKKGSSSPLEVSPANQDISKPATQSAGPGRPPDKTRRSGTQKLDENNKGSSSGSGRTS</sequence>
<dbReference type="OrthoDB" id="4220319at2759"/>
<organism evidence="2 3">
    <name type="scientific">Oidiodendron maius (strain Zn)</name>
    <dbReference type="NCBI Taxonomy" id="913774"/>
    <lineage>
        <taxon>Eukaryota</taxon>
        <taxon>Fungi</taxon>
        <taxon>Dikarya</taxon>
        <taxon>Ascomycota</taxon>
        <taxon>Pezizomycotina</taxon>
        <taxon>Leotiomycetes</taxon>
        <taxon>Leotiomycetes incertae sedis</taxon>
        <taxon>Myxotrichaceae</taxon>
        <taxon>Oidiodendron</taxon>
    </lineage>
</organism>
<gene>
    <name evidence="2" type="ORF">OIDMADRAFT_116766</name>
</gene>
<accession>A0A0C3HJU9</accession>
<feature type="compositionally biased region" description="Polar residues" evidence="1">
    <location>
        <begin position="99"/>
        <end position="112"/>
    </location>
</feature>
<dbReference type="Proteomes" id="UP000054321">
    <property type="component" value="Unassembled WGS sequence"/>
</dbReference>
<proteinExistence type="predicted"/>
<feature type="compositionally biased region" description="Polar residues" evidence="1">
    <location>
        <begin position="134"/>
        <end position="144"/>
    </location>
</feature>
<name>A0A0C3HJU9_OIDMZ</name>
<dbReference type="STRING" id="913774.A0A0C3HJU9"/>
<dbReference type="InParanoid" id="A0A0C3HJU9"/>
<reference evidence="3" key="2">
    <citation type="submission" date="2015-01" db="EMBL/GenBank/DDBJ databases">
        <title>Evolutionary Origins and Diversification of the Mycorrhizal Mutualists.</title>
        <authorList>
            <consortium name="DOE Joint Genome Institute"/>
            <consortium name="Mycorrhizal Genomics Consortium"/>
            <person name="Kohler A."/>
            <person name="Kuo A."/>
            <person name="Nagy L.G."/>
            <person name="Floudas D."/>
            <person name="Copeland A."/>
            <person name="Barry K.W."/>
            <person name="Cichocki N."/>
            <person name="Veneault-Fourrey C."/>
            <person name="LaButti K."/>
            <person name="Lindquist E.A."/>
            <person name="Lipzen A."/>
            <person name="Lundell T."/>
            <person name="Morin E."/>
            <person name="Murat C."/>
            <person name="Riley R."/>
            <person name="Ohm R."/>
            <person name="Sun H."/>
            <person name="Tunlid A."/>
            <person name="Henrissat B."/>
            <person name="Grigoriev I.V."/>
            <person name="Hibbett D.S."/>
            <person name="Martin F."/>
        </authorList>
    </citation>
    <scope>NUCLEOTIDE SEQUENCE [LARGE SCALE GENOMIC DNA]</scope>
    <source>
        <strain evidence="3">Zn</strain>
    </source>
</reference>
<feature type="compositionally biased region" description="Basic and acidic residues" evidence="1">
    <location>
        <begin position="40"/>
        <end position="64"/>
    </location>
</feature>
<dbReference type="HOGENOM" id="CLU_109868_1_1_1"/>
<keyword evidence="3" id="KW-1185">Reference proteome</keyword>
<evidence type="ECO:0000313" key="3">
    <source>
        <dbReference type="Proteomes" id="UP000054321"/>
    </source>
</evidence>
<dbReference type="EMBL" id="KN832873">
    <property type="protein sequence ID" value="KIN03365.1"/>
    <property type="molecule type" value="Genomic_DNA"/>
</dbReference>
<dbReference type="AlphaFoldDB" id="A0A0C3HJU9"/>
<feature type="compositionally biased region" description="Basic and acidic residues" evidence="1">
    <location>
        <begin position="117"/>
        <end position="133"/>
    </location>
</feature>
<feature type="region of interest" description="Disordered" evidence="1">
    <location>
        <begin position="28"/>
        <end position="144"/>
    </location>
</feature>
<dbReference type="PANTHER" id="PTHR42090">
    <property type="match status" value="1"/>
</dbReference>
<reference evidence="2 3" key="1">
    <citation type="submission" date="2014-04" db="EMBL/GenBank/DDBJ databases">
        <authorList>
            <consortium name="DOE Joint Genome Institute"/>
            <person name="Kuo A."/>
            <person name="Martino E."/>
            <person name="Perotto S."/>
            <person name="Kohler A."/>
            <person name="Nagy L.G."/>
            <person name="Floudas D."/>
            <person name="Copeland A."/>
            <person name="Barry K.W."/>
            <person name="Cichocki N."/>
            <person name="Veneault-Fourrey C."/>
            <person name="LaButti K."/>
            <person name="Lindquist E.A."/>
            <person name="Lipzen A."/>
            <person name="Lundell T."/>
            <person name="Morin E."/>
            <person name="Murat C."/>
            <person name="Sun H."/>
            <person name="Tunlid A."/>
            <person name="Henrissat B."/>
            <person name="Grigoriev I.V."/>
            <person name="Hibbett D.S."/>
            <person name="Martin F."/>
            <person name="Nordberg H.P."/>
            <person name="Cantor M.N."/>
            <person name="Hua S.X."/>
        </authorList>
    </citation>
    <scope>NUCLEOTIDE SEQUENCE [LARGE SCALE GENOMIC DNA]</scope>
    <source>
        <strain evidence="2 3">Zn</strain>
    </source>
</reference>
<protein>
    <submittedName>
        <fullName evidence="2">Uncharacterized protein</fullName>
    </submittedName>
</protein>
<dbReference type="PANTHER" id="PTHR42090:SF1">
    <property type="match status" value="1"/>
</dbReference>